<gene>
    <name evidence="3" type="ORF">SHK19_15340</name>
</gene>
<proteinExistence type="predicted"/>
<dbReference type="InterPro" id="IPR009045">
    <property type="entry name" value="Zn_M74/Hedgehog-like"/>
</dbReference>
<accession>A0ABZ0ZLW3</accession>
<dbReference type="Pfam" id="PF02557">
    <property type="entry name" value="VanY"/>
    <property type="match status" value="1"/>
</dbReference>
<reference evidence="4" key="1">
    <citation type="submission" date="2023-12" db="EMBL/GenBank/DDBJ databases">
        <title>Novel species in genus Nocardioides.</title>
        <authorList>
            <person name="Zhou H."/>
        </authorList>
    </citation>
    <scope>NUCLEOTIDE SEQUENCE [LARGE SCALE GENOMIC DNA]</scope>
    <source>
        <strain evidence="4">HM61</strain>
    </source>
</reference>
<dbReference type="Gene3D" id="3.30.1380.10">
    <property type="match status" value="1"/>
</dbReference>
<dbReference type="EMBL" id="CP141059">
    <property type="protein sequence ID" value="WQQ25333.1"/>
    <property type="molecule type" value="Genomic_DNA"/>
</dbReference>
<feature type="transmembrane region" description="Helical" evidence="1">
    <location>
        <begin position="16"/>
        <end position="35"/>
    </location>
</feature>
<feature type="domain" description="D-alanyl-D-alanine carboxypeptidase-like core" evidence="2">
    <location>
        <begin position="83"/>
        <end position="183"/>
    </location>
</feature>
<organism evidence="3 4">
    <name type="scientific">Nocardioides bizhenqiangii</name>
    <dbReference type="NCBI Taxonomy" id="3095076"/>
    <lineage>
        <taxon>Bacteria</taxon>
        <taxon>Bacillati</taxon>
        <taxon>Actinomycetota</taxon>
        <taxon>Actinomycetes</taxon>
        <taxon>Propionibacteriales</taxon>
        <taxon>Nocardioidaceae</taxon>
        <taxon>Nocardioides</taxon>
    </lineage>
</organism>
<name>A0ABZ0ZLW3_9ACTN</name>
<keyword evidence="1" id="KW-0472">Membrane</keyword>
<dbReference type="InterPro" id="IPR003709">
    <property type="entry name" value="VanY-like_core_dom"/>
</dbReference>
<protein>
    <submittedName>
        <fullName evidence="3">M15 family metallopeptidase</fullName>
    </submittedName>
</protein>
<keyword evidence="1" id="KW-1133">Transmembrane helix</keyword>
<dbReference type="Proteomes" id="UP001327225">
    <property type="component" value="Chromosome"/>
</dbReference>
<keyword evidence="1" id="KW-0812">Transmembrane</keyword>
<evidence type="ECO:0000259" key="2">
    <source>
        <dbReference type="Pfam" id="PF02557"/>
    </source>
</evidence>
<dbReference type="CDD" id="cd14846">
    <property type="entry name" value="Peptidase_M15_like"/>
    <property type="match status" value="1"/>
</dbReference>
<evidence type="ECO:0000313" key="3">
    <source>
        <dbReference type="EMBL" id="WQQ25333.1"/>
    </source>
</evidence>
<dbReference type="RefSeq" id="WP_322936757.1">
    <property type="nucleotide sequence ID" value="NZ_CP141059.1"/>
</dbReference>
<keyword evidence="4" id="KW-1185">Reference proteome</keyword>
<sequence length="209" mass="22080">MTYSAPARAGTRRTRATVLAALVVVGTTLIGVLGWQSTTSSFSTATSPVDFFRGEHSGALGEADGVVPDGVTVFDDVPAVGNLEPALLGALRRAATDAADDGVELYVNSGWRSPAYQEHLLEEAVAEYGSEEEAARWVAGPETSAHVSGDAVDIGPADATAWLSEHGADYGLCQIYGNEPWHYELRPDAALEGCPPMYADPSQDPRMQQ</sequence>
<evidence type="ECO:0000313" key="4">
    <source>
        <dbReference type="Proteomes" id="UP001327225"/>
    </source>
</evidence>
<dbReference type="PANTHER" id="PTHR34385">
    <property type="entry name" value="D-ALANYL-D-ALANINE CARBOXYPEPTIDASE"/>
    <property type="match status" value="1"/>
</dbReference>
<dbReference type="InterPro" id="IPR052179">
    <property type="entry name" value="DD-CPase-like"/>
</dbReference>
<evidence type="ECO:0000256" key="1">
    <source>
        <dbReference type="SAM" id="Phobius"/>
    </source>
</evidence>
<dbReference type="PANTHER" id="PTHR34385:SF1">
    <property type="entry name" value="PEPTIDOGLYCAN L-ALANYL-D-GLUTAMATE ENDOPEPTIDASE CWLK"/>
    <property type="match status" value="1"/>
</dbReference>
<dbReference type="SUPFAM" id="SSF55166">
    <property type="entry name" value="Hedgehog/DD-peptidase"/>
    <property type="match status" value="1"/>
</dbReference>